<dbReference type="EMBL" id="BMZC01000014">
    <property type="protein sequence ID" value="GGZ77443.1"/>
    <property type="molecule type" value="Genomic_DNA"/>
</dbReference>
<sequence>MSPKTTQMYYLVIKIEMKNHMKTREKSTLEQYRSITVRLLNSVEKLGNPPTPENVKHHVEHLVPQRGYAWLRLVKASLIEHYSQNNDPDGIELIDSISSENSKRKDLKTSAGKKKSITPAQLEKLRAHFKANVDNSKNIKPIIALVEATLIAGLRPSEWAFAQLIKSSDLPPDLISIFSDYSGDYPALLVENAKATNGRSFGKYRIIDLSGLDISAMSFINLALLYAQKYKTTNSDWDAFYQTIRCSLYNLIKAHLPSLKGVSLYTFRHQCIANLKLHYSPAEVAVMVGHGNDLTASEHYGKRKSGTSTSDLIKPNETDIPRVRQILSSKLSKRAFSDSHPEIPNA</sequence>
<evidence type="ECO:0000313" key="1">
    <source>
        <dbReference type="EMBL" id="GGZ77443.1"/>
    </source>
</evidence>
<dbReference type="GO" id="GO:0003677">
    <property type="term" value="F:DNA binding"/>
    <property type="evidence" value="ECO:0007669"/>
    <property type="project" value="InterPro"/>
</dbReference>
<accession>A0A8H9IIP5</accession>
<gene>
    <name evidence="1" type="ORF">GCM10011274_39410</name>
</gene>
<protein>
    <recommendedName>
        <fullName evidence="3">Tyr recombinase domain-containing protein</fullName>
    </recommendedName>
</protein>
<evidence type="ECO:0008006" key="3">
    <source>
        <dbReference type="Google" id="ProtNLM"/>
    </source>
</evidence>
<proteinExistence type="predicted"/>
<evidence type="ECO:0000313" key="2">
    <source>
        <dbReference type="Proteomes" id="UP000622604"/>
    </source>
</evidence>
<dbReference type="AlphaFoldDB" id="A0A8H9IIP5"/>
<organism evidence="1 2">
    <name type="scientific">Paraglaciecola chathamensis</name>
    <dbReference type="NCBI Taxonomy" id="368405"/>
    <lineage>
        <taxon>Bacteria</taxon>
        <taxon>Pseudomonadati</taxon>
        <taxon>Pseudomonadota</taxon>
        <taxon>Gammaproteobacteria</taxon>
        <taxon>Alteromonadales</taxon>
        <taxon>Alteromonadaceae</taxon>
        <taxon>Paraglaciecola</taxon>
    </lineage>
</organism>
<comment type="caution">
    <text evidence="1">The sequence shown here is derived from an EMBL/GenBank/DDBJ whole genome shotgun (WGS) entry which is preliminary data.</text>
</comment>
<reference evidence="1" key="1">
    <citation type="journal article" date="2014" name="Int. J. Syst. Evol. Microbiol.">
        <title>Complete genome sequence of Corynebacterium casei LMG S-19264T (=DSM 44701T), isolated from a smear-ripened cheese.</title>
        <authorList>
            <consortium name="US DOE Joint Genome Institute (JGI-PGF)"/>
            <person name="Walter F."/>
            <person name="Albersmeier A."/>
            <person name="Kalinowski J."/>
            <person name="Ruckert C."/>
        </authorList>
    </citation>
    <scope>NUCLEOTIDE SEQUENCE</scope>
    <source>
        <strain evidence="1">KCTC 32337</strain>
    </source>
</reference>
<dbReference type="InterPro" id="IPR011010">
    <property type="entry name" value="DNA_brk_join_enz"/>
</dbReference>
<name>A0A8H9IIP5_9ALTE</name>
<reference evidence="1" key="2">
    <citation type="submission" date="2020-09" db="EMBL/GenBank/DDBJ databases">
        <authorList>
            <person name="Sun Q."/>
            <person name="Kim S."/>
        </authorList>
    </citation>
    <scope>NUCLEOTIDE SEQUENCE</scope>
    <source>
        <strain evidence="1">KCTC 32337</strain>
    </source>
</reference>
<dbReference type="Proteomes" id="UP000622604">
    <property type="component" value="Unassembled WGS sequence"/>
</dbReference>
<dbReference type="SUPFAM" id="SSF56349">
    <property type="entry name" value="DNA breaking-rejoining enzymes"/>
    <property type="match status" value="1"/>
</dbReference>